<feature type="compositionally biased region" description="Basic and acidic residues" evidence="1">
    <location>
        <begin position="295"/>
        <end position="304"/>
    </location>
</feature>
<dbReference type="EMBL" id="KZ107855">
    <property type="protein sequence ID" value="OSS44927.1"/>
    <property type="molecule type" value="Genomic_DNA"/>
</dbReference>
<evidence type="ECO:0000256" key="1">
    <source>
        <dbReference type="SAM" id="MobiDB-lite"/>
    </source>
</evidence>
<feature type="compositionally biased region" description="Basic and acidic residues" evidence="1">
    <location>
        <begin position="194"/>
        <end position="239"/>
    </location>
</feature>
<dbReference type="InterPro" id="IPR009057">
    <property type="entry name" value="Homeodomain-like_sf"/>
</dbReference>
<feature type="compositionally biased region" description="Polar residues" evidence="1">
    <location>
        <begin position="336"/>
        <end position="347"/>
    </location>
</feature>
<gene>
    <name evidence="2" type="ORF">B5807_09251</name>
</gene>
<name>A0A1Y2LP05_EPING</name>
<feature type="compositionally biased region" description="Low complexity" evidence="1">
    <location>
        <begin position="92"/>
        <end position="129"/>
    </location>
</feature>
<dbReference type="SUPFAM" id="SSF46689">
    <property type="entry name" value="Homeodomain-like"/>
    <property type="match status" value="1"/>
</dbReference>
<evidence type="ECO:0008006" key="4">
    <source>
        <dbReference type="Google" id="ProtNLM"/>
    </source>
</evidence>
<dbReference type="Proteomes" id="UP000193240">
    <property type="component" value="Unassembled WGS sequence"/>
</dbReference>
<evidence type="ECO:0000313" key="2">
    <source>
        <dbReference type="EMBL" id="OSS44927.1"/>
    </source>
</evidence>
<reference evidence="2 3" key="1">
    <citation type="journal article" date="2017" name="Genome Announc.">
        <title>Genome sequence of the saprophytic ascomycete Epicoccum nigrum ICMP 19927 strain isolated from New Zealand.</title>
        <authorList>
            <person name="Fokin M."/>
            <person name="Fleetwood D."/>
            <person name="Weir B.S."/>
            <person name="Villas-Boas S.G."/>
        </authorList>
    </citation>
    <scope>NUCLEOTIDE SEQUENCE [LARGE SCALE GENOMIC DNA]</scope>
    <source>
        <strain evidence="2 3">ICMP 19927</strain>
    </source>
</reference>
<dbReference type="InParanoid" id="A0A1Y2LP05"/>
<proteinExistence type="predicted"/>
<feature type="region of interest" description="Disordered" evidence="1">
    <location>
        <begin position="194"/>
        <end position="402"/>
    </location>
</feature>
<keyword evidence="3" id="KW-1185">Reference proteome</keyword>
<dbReference type="STRING" id="105696.A0A1Y2LP05"/>
<dbReference type="OMA" id="VWNRVSW"/>
<accession>A0A1Y2LP05</accession>
<feature type="compositionally biased region" description="Low complexity" evidence="1">
    <location>
        <begin position="348"/>
        <end position="381"/>
    </location>
</feature>
<sequence length="467" mass="49620">MADPGPRRVSKAYMLGLSDKPFKTPPGQPSNFKQIVSTPGGIIEWTASDGRRGTLTGPGKVRVLAQVPSQAAPETTAPETAAPITAVPVTAASNKAVSTKAASNKAASNKAVSDKAASNKAASKAASNKGGAEDDGVMGIGGIFDEAPAVTSDKPAGGDWTEELDKKLLEWKAHNHTKPWHIIGHELGKGKEECKERFQLIKPKDWRPASGAKQDDASGTNKEKIGNDEKERPEKKDGTKNSGAGAGGWGDGWNDNSPAGEGSEEKKFGNGDWGTNDGKSENKNEQADEWGNNDSKGEKKDDRAGGWGSWDGANDKVGDNAATGFNDWDLNAGNAGANTKPPSQKAVSNKPASNKPPSNKPAFNKSPSNKPSSNKPPSNKPSADKPPSQHPSNPSPPHSQPQAIYELQPDALFSASDLRLIARILQQDCSMVWERVSWRFRDKTGRKLHADLFEEKITGGVEKKSEI</sequence>
<evidence type="ECO:0000313" key="3">
    <source>
        <dbReference type="Proteomes" id="UP000193240"/>
    </source>
</evidence>
<organism evidence="2 3">
    <name type="scientific">Epicoccum nigrum</name>
    <name type="common">Soil fungus</name>
    <name type="synonym">Epicoccum purpurascens</name>
    <dbReference type="NCBI Taxonomy" id="105696"/>
    <lineage>
        <taxon>Eukaryota</taxon>
        <taxon>Fungi</taxon>
        <taxon>Dikarya</taxon>
        <taxon>Ascomycota</taxon>
        <taxon>Pezizomycotina</taxon>
        <taxon>Dothideomycetes</taxon>
        <taxon>Pleosporomycetidae</taxon>
        <taxon>Pleosporales</taxon>
        <taxon>Pleosporineae</taxon>
        <taxon>Didymellaceae</taxon>
        <taxon>Epicoccum</taxon>
    </lineage>
</organism>
<feature type="region of interest" description="Disordered" evidence="1">
    <location>
        <begin position="92"/>
        <end position="161"/>
    </location>
</feature>
<dbReference type="AlphaFoldDB" id="A0A1Y2LP05"/>
<protein>
    <recommendedName>
        <fullName evidence="4">Myb-like domain-containing protein</fullName>
    </recommendedName>
</protein>